<keyword evidence="2" id="KW-1185">Reference proteome</keyword>
<name>A0ABV6KRT0_9BACI</name>
<dbReference type="RefSeq" id="WP_160548330.1">
    <property type="nucleotide sequence ID" value="NZ_JBHLUU010000084.1"/>
</dbReference>
<comment type="caution">
    <text evidence="1">The sequence shown here is derived from an EMBL/GenBank/DDBJ whole genome shotgun (WGS) entry which is preliminary data.</text>
</comment>
<reference evidence="1 2" key="1">
    <citation type="submission" date="2024-09" db="EMBL/GenBank/DDBJ databases">
        <authorList>
            <person name="Sun Q."/>
            <person name="Mori K."/>
        </authorList>
    </citation>
    <scope>NUCLEOTIDE SEQUENCE [LARGE SCALE GENOMIC DNA]</scope>
    <source>
        <strain evidence="1 2">CGMCC 1.9126</strain>
    </source>
</reference>
<organism evidence="1 2">
    <name type="scientific">Robertmurraya beringensis</name>
    <dbReference type="NCBI Taxonomy" id="641660"/>
    <lineage>
        <taxon>Bacteria</taxon>
        <taxon>Bacillati</taxon>
        <taxon>Bacillota</taxon>
        <taxon>Bacilli</taxon>
        <taxon>Bacillales</taxon>
        <taxon>Bacillaceae</taxon>
        <taxon>Robertmurraya</taxon>
    </lineage>
</organism>
<evidence type="ECO:0000313" key="1">
    <source>
        <dbReference type="EMBL" id="MFC0476034.1"/>
    </source>
</evidence>
<dbReference type="EMBL" id="JBHLUU010000084">
    <property type="protein sequence ID" value="MFC0476034.1"/>
    <property type="molecule type" value="Genomic_DNA"/>
</dbReference>
<sequence length="165" mass="18630">MSTTLRTVLFILLFALITQMQINLDADKTATRQLKNSLELAVHDAALAVSPVDMANGRIVFDQNQAITNLSESLESNLRLETSAGYVYTPKENSFFKEDLYVSHLEFIDDSMTSTYPFTYVNDDYDIMETVNGPSVIAVLTTESPRWFKGGTTYIRQAAVYEYIK</sequence>
<evidence type="ECO:0000313" key="2">
    <source>
        <dbReference type="Proteomes" id="UP001589738"/>
    </source>
</evidence>
<proteinExistence type="predicted"/>
<protein>
    <submittedName>
        <fullName evidence="1">Peptidase M23</fullName>
    </submittedName>
</protein>
<gene>
    <name evidence="1" type="ORF">ACFFHF_12380</name>
</gene>
<dbReference type="Proteomes" id="UP001589738">
    <property type="component" value="Unassembled WGS sequence"/>
</dbReference>
<accession>A0ABV6KRT0</accession>